<evidence type="ECO:0000313" key="1">
    <source>
        <dbReference type="EMBL" id="MBI2878084.1"/>
    </source>
</evidence>
<dbReference type="AlphaFoldDB" id="A0A932G057"/>
<gene>
    <name evidence="1" type="ORF">HYY20_14500</name>
</gene>
<accession>A0A932G057</accession>
<organism evidence="1 2">
    <name type="scientific">Tectimicrobiota bacterium</name>
    <dbReference type="NCBI Taxonomy" id="2528274"/>
    <lineage>
        <taxon>Bacteria</taxon>
        <taxon>Pseudomonadati</taxon>
        <taxon>Nitrospinota/Tectimicrobiota group</taxon>
        <taxon>Candidatus Tectimicrobiota</taxon>
    </lineage>
</organism>
<dbReference type="Proteomes" id="UP000769766">
    <property type="component" value="Unassembled WGS sequence"/>
</dbReference>
<feature type="non-terminal residue" evidence="1">
    <location>
        <position position="1"/>
    </location>
</feature>
<evidence type="ECO:0000313" key="2">
    <source>
        <dbReference type="Proteomes" id="UP000769766"/>
    </source>
</evidence>
<reference evidence="1" key="1">
    <citation type="submission" date="2020-07" db="EMBL/GenBank/DDBJ databases">
        <title>Huge and variable diversity of episymbiotic CPR bacteria and DPANN archaea in groundwater ecosystems.</title>
        <authorList>
            <person name="He C.Y."/>
            <person name="Keren R."/>
            <person name="Whittaker M."/>
            <person name="Farag I.F."/>
            <person name="Doudna J."/>
            <person name="Cate J.H.D."/>
            <person name="Banfield J.F."/>
        </authorList>
    </citation>
    <scope>NUCLEOTIDE SEQUENCE</scope>
    <source>
        <strain evidence="1">NC_groundwater_672_Ag_B-0.1um_62_36</strain>
    </source>
</reference>
<proteinExistence type="predicted"/>
<name>A0A932G057_UNCTE</name>
<comment type="caution">
    <text evidence="1">The sequence shown here is derived from an EMBL/GenBank/DDBJ whole genome shotgun (WGS) entry which is preliminary data.</text>
</comment>
<dbReference type="EMBL" id="JACPRF010000444">
    <property type="protein sequence ID" value="MBI2878084.1"/>
    <property type="molecule type" value="Genomic_DNA"/>
</dbReference>
<sequence length="230" mass="22182">ADEGLTVVDTLRLAGSSTLTHSSALESGLQITAGRVVVEVGSAIDVTGRGYLGGNRSGFGETGATLGFQPGAQRGNGGSYGGLGGHYSSSGANQPNPVYGSLTDPVELGSGGGAWSGDGGNGGGRVLIMAGTIVNDGSIIADGGESSGSASGDGSGGSIHLATRVLSGTGSIRADGGGGGTNTGGGGGRIAIRYSEAFTLPLDNIQVRGGDGFYGDGQEGTVFFDPPVGP</sequence>
<protein>
    <submittedName>
        <fullName evidence="1">Uncharacterized protein</fullName>
    </submittedName>
</protein>